<dbReference type="SUPFAM" id="SSF47473">
    <property type="entry name" value="EF-hand"/>
    <property type="match status" value="1"/>
</dbReference>
<organism evidence="3 4">
    <name type="scientific">Pseudogemmobacter lacusdianii</name>
    <dbReference type="NCBI Taxonomy" id="3069608"/>
    <lineage>
        <taxon>Bacteria</taxon>
        <taxon>Pseudomonadati</taxon>
        <taxon>Pseudomonadota</taxon>
        <taxon>Alphaproteobacteria</taxon>
        <taxon>Rhodobacterales</taxon>
        <taxon>Paracoccaceae</taxon>
        <taxon>Pseudogemmobacter</taxon>
    </lineage>
</organism>
<dbReference type="RefSeq" id="WP_306681659.1">
    <property type="nucleotide sequence ID" value="NZ_JAVDBT010000019.1"/>
</dbReference>
<keyword evidence="1" id="KW-0732">Signal</keyword>
<dbReference type="Gene3D" id="1.10.238.10">
    <property type="entry name" value="EF-hand"/>
    <property type="match status" value="1"/>
</dbReference>
<gene>
    <name evidence="3" type="ORF">Q9295_16350</name>
</gene>
<dbReference type="InterPro" id="IPR011992">
    <property type="entry name" value="EF-hand-dom_pair"/>
</dbReference>
<sequence>MRLAYTIALTAGLASASPSFAQSENHPFDTDLDGNVSLQEWMEAGELRHADFGERLAKAQPEVIEANFRKVDANGDGKLDAEEQAAAKAARDAAAKAAQ</sequence>
<evidence type="ECO:0000259" key="2">
    <source>
        <dbReference type="Pfam" id="PF13202"/>
    </source>
</evidence>
<name>A0ABU0W1Q0_9RHOB</name>
<feature type="signal peptide" evidence="1">
    <location>
        <begin position="1"/>
        <end position="21"/>
    </location>
</feature>
<comment type="caution">
    <text evidence="3">The sequence shown here is derived from an EMBL/GenBank/DDBJ whole genome shotgun (WGS) entry which is preliminary data.</text>
</comment>
<accession>A0ABU0W1Q0</accession>
<dbReference type="Pfam" id="PF13202">
    <property type="entry name" value="EF-hand_5"/>
    <property type="match status" value="1"/>
</dbReference>
<proteinExistence type="predicted"/>
<dbReference type="EMBL" id="JAVDBT010000019">
    <property type="protein sequence ID" value="MDQ2067946.1"/>
    <property type="molecule type" value="Genomic_DNA"/>
</dbReference>
<evidence type="ECO:0000313" key="3">
    <source>
        <dbReference type="EMBL" id="MDQ2067946.1"/>
    </source>
</evidence>
<reference evidence="3 4" key="1">
    <citation type="submission" date="2023-08" db="EMBL/GenBank/DDBJ databases">
        <title>Characterization of two Paracoccaceae strains isolated from Phycosphere and proposal of Xinfangfangia lacusdiani sp. nov.</title>
        <authorList>
            <person name="Deng Y."/>
            <person name="Zhang Y.Q."/>
        </authorList>
    </citation>
    <scope>NUCLEOTIDE SEQUENCE [LARGE SCALE GENOMIC DNA]</scope>
    <source>
        <strain evidence="3 4">CPCC 101601</strain>
    </source>
</reference>
<protein>
    <recommendedName>
        <fullName evidence="2">EF-hand domain-containing protein</fullName>
    </recommendedName>
</protein>
<dbReference type="Proteomes" id="UP001239680">
    <property type="component" value="Unassembled WGS sequence"/>
</dbReference>
<feature type="domain" description="EF-hand" evidence="2">
    <location>
        <begin position="68"/>
        <end position="83"/>
    </location>
</feature>
<feature type="chain" id="PRO_5046784981" description="EF-hand domain-containing protein" evidence="1">
    <location>
        <begin position="22"/>
        <end position="99"/>
    </location>
</feature>
<evidence type="ECO:0000313" key="4">
    <source>
        <dbReference type="Proteomes" id="UP001239680"/>
    </source>
</evidence>
<dbReference type="InterPro" id="IPR002048">
    <property type="entry name" value="EF_hand_dom"/>
</dbReference>
<keyword evidence="4" id="KW-1185">Reference proteome</keyword>
<evidence type="ECO:0000256" key="1">
    <source>
        <dbReference type="SAM" id="SignalP"/>
    </source>
</evidence>